<feature type="region of interest" description="Disordered" evidence="1">
    <location>
        <begin position="137"/>
        <end position="192"/>
    </location>
</feature>
<gene>
    <name evidence="2" type="ORF">UFOPK3564_02857</name>
</gene>
<feature type="compositionally biased region" description="Basic and acidic residues" evidence="1">
    <location>
        <begin position="140"/>
        <end position="163"/>
    </location>
</feature>
<accession>A0A6J7J9F8</accession>
<sequence length="192" mass="20456">MLRVPVGVQEDDGDRLGAQRGDGLGHGPGGLVGQVALRAVRTAALVPPELRDAGPCQVVEVRAVLPAELDEVDEPLRRAEDRPRHAPLEQGVRRDGHPVAQARHRGRVGTGGAQDVADRAEDALGLVARGGRRLRRVHAPVRDERRIRERAADVDPEEHRGERSAAGGAPGPGRAGRGRRASRRAPATRVGP</sequence>
<reference evidence="2" key="1">
    <citation type="submission" date="2020-05" db="EMBL/GenBank/DDBJ databases">
        <authorList>
            <person name="Chiriac C."/>
            <person name="Salcher M."/>
            <person name="Ghai R."/>
            <person name="Kavagutti S V."/>
        </authorList>
    </citation>
    <scope>NUCLEOTIDE SEQUENCE</scope>
</reference>
<organism evidence="2">
    <name type="scientific">freshwater metagenome</name>
    <dbReference type="NCBI Taxonomy" id="449393"/>
    <lineage>
        <taxon>unclassified sequences</taxon>
        <taxon>metagenomes</taxon>
        <taxon>ecological metagenomes</taxon>
    </lineage>
</organism>
<name>A0A6J7J9F8_9ZZZZ</name>
<feature type="region of interest" description="Disordered" evidence="1">
    <location>
        <begin position="1"/>
        <end position="26"/>
    </location>
</feature>
<feature type="region of interest" description="Disordered" evidence="1">
    <location>
        <begin position="78"/>
        <end position="114"/>
    </location>
</feature>
<dbReference type="EMBL" id="CAFBMK010000230">
    <property type="protein sequence ID" value="CAB4939501.1"/>
    <property type="molecule type" value="Genomic_DNA"/>
</dbReference>
<evidence type="ECO:0000256" key="1">
    <source>
        <dbReference type="SAM" id="MobiDB-lite"/>
    </source>
</evidence>
<dbReference type="AlphaFoldDB" id="A0A6J7J9F8"/>
<feature type="compositionally biased region" description="Basic and acidic residues" evidence="1">
    <location>
        <begin position="78"/>
        <end position="97"/>
    </location>
</feature>
<protein>
    <submittedName>
        <fullName evidence="2">Unannotated protein</fullName>
    </submittedName>
</protein>
<proteinExistence type="predicted"/>
<evidence type="ECO:0000313" key="2">
    <source>
        <dbReference type="EMBL" id="CAB4939501.1"/>
    </source>
</evidence>